<dbReference type="CDD" id="cd03360">
    <property type="entry name" value="LbH_AT_putative"/>
    <property type="match status" value="1"/>
</dbReference>
<evidence type="ECO:0000259" key="3">
    <source>
        <dbReference type="Pfam" id="PF03102"/>
    </source>
</evidence>
<dbReference type="Pfam" id="PF02350">
    <property type="entry name" value="Epimerase_2"/>
    <property type="match status" value="1"/>
</dbReference>
<feature type="domain" description="UDP-N-acetylglucosamine 2-epimerase" evidence="2">
    <location>
        <begin position="1"/>
        <end position="327"/>
    </location>
</feature>
<evidence type="ECO:0000313" key="6">
    <source>
        <dbReference type="Proteomes" id="UP000218231"/>
    </source>
</evidence>
<dbReference type="InterPro" id="IPR036732">
    <property type="entry name" value="AFP_Neu5c_C_sf"/>
</dbReference>
<protein>
    <recommendedName>
        <fullName evidence="7">N-acetylneuraminate synthase</fullName>
    </recommendedName>
</protein>
<dbReference type="Pfam" id="PF00132">
    <property type="entry name" value="Hexapep"/>
    <property type="match status" value="1"/>
</dbReference>
<gene>
    <name evidence="5" type="ORF">WR25_25689</name>
</gene>
<dbReference type="SUPFAM" id="SSF51269">
    <property type="entry name" value="AFP III-like domain"/>
    <property type="match status" value="1"/>
</dbReference>
<accession>A0A2A2K653</accession>
<dbReference type="SUPFAM" id="SSF51161">
    <property type="entry name" value="Trimeric LpxA-like enzymes"/>
    <property type="match status" value="1"/>
</dbReference>
<keyword evidence="1" id="KW-0808">Transferase</keyword>
<dbReference type="Pfam" id="PF17836">
    <property type="entry name" value="PglD_N"/>
    <property type="match status" value="1"/>
</dbReference>
<dbReference type="NCBIfam" id="TIGR03569">
    <property type="entry name" value="NeuB_NnaB"/>
    <property type="match status" value="1"/>
</dbReference>
<dbReference type="GO" id="GO:0047444">
    <property type="term" value="F:N-acylneuraminate-9-phosphate synthase activity"/>
    <property type="evidence" value="ECO:0007669"/>
    <property type="project" value="TreeGrafter"/>
</dbReference>
<dbReference type="Gene3D" id="2.160.10.10">
    <property type="entry name" value="Hexapeptide repeat proteins"/>
    <property type="match status" value="1"/>
</dbReference>
<dbReference type="STRING" id="2018661.A0A2A2K653"/>
<evidence type="ECO:0000259" key="2">
    <source>
        <dbReference type="Pfam" id="PF02350"/>
    </source>
</evidence>
<organism evidence="5 6">
    <name type="scientific">Diploscapter pachys</name>
    <dbReference type="NCBI Taxonomy" id="2018661"/>
    <lineage>
        <taxon>Eukaryota</taxon>
        <taxon>Metazoa</taxon>
        <taxon>Ecdysozoa</taxon>
        <taxon>Nematoda</taxon>
        <taxon>Chromadorea</taxon>
        <taxon>Rhabditida</taxon>
        <taxon>Rhabditina</taxon>
        <taxon>Rhabditomorpha</taxon>
        <taxon>Rhabditoidea</taxon>
        <taxon>Rhabditidae</taxon>
        <taxon>Diploscapter</taxon>
    </lineage>
</organism>
<dbReference type="InterPro" id="IPR020007">
    <property type="entry name" value="NeuB/NeuA"/>
</dbReference>
<dbReference type="Pfam" id="PF03102">
    <property type="entry name" value="NeuB"/>
    <property type="match status" value="1"/>
</dbReference>
<dbReference type="InterPro" id="IPR011004">
    <property type="entry name" value="Trimer_LpxA-like_sf"/>
</dbReference>
<reference evidence="5 6" key="1">
    <citation type="journal article" date="2017" name="Curr. Biol.">
        <title>Genome architecture and evolution of a unichromosomal asexual nematode.</title>
        <authorList>
            <person name="Fradin H."/>
            <person name="Zegar C."/>
            <person name="Gutwein M."/>
            <person name="Lucas J."/>
            <person name="Kovtun M."/>
            <person name="Corcoran D."/>
            <person name="Baugh L.R."/>
            <person name="Kiontke K."/>
            <person name="Gunsalus K."/>
            <person name="Fitch D.H."/>
            <person name="Piano F."/>
        </authorList>
    </citation>
    <scope>NUCLEOTIDE SEQUENCE [LARGE SCALE GENOMIC DNA]</scope>
    <source>
        <strain evidence="5">PF1309</strain>
    </source>
</reference>
<dbReference type="InterPro" id="IPR003331">
    <property type="entry name" value="UDP_GlcNAc_Epimerase_2_dom"/>
</dbReference>
<feature type="domain" description="PglD N-terminal" evidence="4">
    <location>
        <begin position="685"/>
        <end position="751"/>
    </location>
</feature>
<dbReference type="InterPro" id="IPR013132">
    <property type="entry name" value="PseI/NeuA/B-like_N"/>
</dbReference>
<dbReference type="Proteomes" id="UP000218231">
    <property type="component" value="Unassembled WGS sequence"/>
</dbReference>
<dbReference type="Gene3D" id="3.40.50.20">
    <property type="match status" value="1"/>
</dbReference>
<dbReference type="InterPro" id="IPR041561">
    <property type="entry name" value="PglD_N"/>
</dbReference>
<evidence type="ECO:0000256" key="1">
    <source>
        <dbReference type="ARBA" id="ARBA00022679"/>
    </source>
</evidence>
<dbReference type="Gene3D" id="3.40.50.2000">
    <property type="entry name" value="Glycogen Phosphorylase B"/>
    <property type="match status" value="2"/>
</dbReference>
<dbReference type="GO" id="GO:0006047">
    <property type="term" value="P:UDP-N-acetylglucosamine metabolic process"/>
    <property type="evidence" value="ECO:0007669"/>
    <property type="project" value="InterPro"/>
</dbReference>
<dbReference type="CDD" id="cd03786">
    <property type="entry name" value="GTB_UDP-GlcNAc_2-Epimerase"/>
    <property type="match status" value="1"/>
</dbReference>
<proteinExistence type="predicted"/>
<dbReference type="InterPro" id="IPR001451">
    <property type="entry name" value="Hexapep"/>
</dbReference>
<dbReference type="NCBIfam" id="TIGR03570">
    <property type="entry name" value="NeuD_NnaD"/>
    <property type="match status" value="1"/>
</dbReference>
<dbReference type="GO" id="GO:0016051">
    <property type="term" value="P:carbohydrate biosynthetic process"/>
    <property type="evidence" value="ECO:0007669"/>
    <property type="project" value="InterPro"/>
</dbReference>
<dbReference type="SUPFAM" id="SSF51569">
    <property type="entry name" value="Aldolase"/>
    <property type="match status" value="1"/>
</dbReference>
<dbReference type="OrthoDB" id="9928645at2759"/>
<dbReference type="EMBL" id="LIAE01009501">
    <property type="protein sequence ID" value="PAV69467.1"/>
    <property type="molecule type" value="Genomic_DNA"/>
</dbReference>
<feature type="domain" description="PseI/NeuA/B-like" evidence="3">
    <location>
        <begin position="351"/>
        <end position="613"/>
    </location>
</feature>
<evidence type="ECO:0000313" key="5">
    <source>
        <dbReference type="EMBL" id="PAV69467.1"/>
    </source>
</evidence>
<keyword evidence="6" id="KW-1185">Reference proteome</keyword>
<dbReference type="PANTHER" id="PTHR42966">
    <property type="entry name" value="N-ACETYLNEURAMINATE SYNTHASE"/>
    <property type="match status" value="1"/>
</dbReference>
<dbReference type="InterPro" id="IPR020019">
    <property type="entry name" value="AcTrfase_PglD-like"/>
</dbReference>
<dbReference type="PROSITE" id="PS00101">
    <property type="entry name" value="HEXAPEP_TRANSFERASES"/>
    <property type="match status" value="1"/>
</dbReference>
<sequence length="895" mass="95624">MHFSPEFGETWRQIEADGISIDAKVEMLLSSNTDVGTAKSMGLGTLGFADALDRLRPDLLVVLGDRFEALSIAQVALVMRIPLVHLHGGELSEGAYDDAIRHAISKMAYLHFVAAEPYRRRVIQMGEHPSRVFNVGAVGLDHLKRTERMSLVELQQSLSFDLSRPFFMVTYHPVTLLEEDPEASFEALLQALDAFPEHAVVITYPNADNGGRAIIPRLEAYAAAHPQRVLAIPSLGFRRYLSVVPRAAAVIGNSSSGIIEVPAFGVPTVNIGARQAGRLSAESVLDCEPTRQGITQAIEKVLSPAFADVCRDVVNPYGQGDAAASIARDSVFIIAEAGVNHNGERELAFELVDKAAQAGADAVKFQTFDARKLASATAPKAGYQKNTTDASESQLAMLQKLELPRAWHKDLQDHAKARGIQFISTAFDVDSLDFLCDLGMPFFKVPSGELTNGPLLWRFARTGKPLVLSTGMATLSEVEQGLAIVAHALADVQEPASMAEVWRCWGDAAARARLQGHVTLLHCTSQYPTPMEEVNLRAMDTLRNAFGLEVGYSDHTEGLLIPLAAVARGARVIEKHFTLDRNMPGPDHKASLEPDELRQMVEQIRALQQALGLAAKAPQLSEWDTRTAARQQVIVLRDVAAGERLERQDLGTARTGRGLAATTLWERVGTCANRAYQAVSQPLPIVLLGAGGHGKVLLALLRSLGLEVLGVSDPQLAGKVADWQGIPVLGGDEALDHLDPATVGLVNGVGQVVGSSRRADIFHALRARGFRFPALVHPSAWVAPDVKLDEGVQIMAGAVVQPGVEIGANSVINSRASVDHDCIIGMCVHVAPGAVLCGGVNVASGAFVGAGATVVQGLMLGEKAVVGAGATVVRDLPGGHLIIGSPARIQPSRFL</sequence>
<dbReference type="InterPro" id="IPR051690">
    <property type="entry name" value="PseI-like"/>
</dbReference>
<dbReference type="PANTHER" id="PTHR42966:SF1">
    <property type="entry name" value="SIALIC ACID SYNTHASE"/>
    <property type="match status" value="1"/>
</dbReference>
<evidence type="ECO:0000259" key="4">
    <source>
        <dbReference type="Pfam" id="PF17836"/>
    </source>
</evidence>
<evidence type="ECO:0008006" key="7">
    <source>
        <dbReference type="Google" id="ProtNLM"/>
    </source>
</evidence>
<dbReference type="NCBIfam" id="TIGR03568">
    <property type="entry name" value="NeuC_NnaA"/>
    <property type="match status" value="1"/>
</dbReference>
<dbReference type="InterPro" id="IPR013785">
    <property type="entry name" value="Aldolase_TIM"/>
</dbReference>
<dbReference type="InterPro" id="IPR018357">
    <property type="entry name" value="Hexapep_transf_CS"/>
</dbReference>
<comment type="caution">
    <text evidence="5">The sequence shown here is derived from an EMBL/GenBank/DDBJ whole genome shotgun (WGS) entry which is preliminary data.</text>
</comment>
<dbReference type="SUPFAM" id="SSF53756">
    <property type="entry name" value="UDP-Glycosyltransferase/glycogen phosphorylase"/>
    <property type="match status" value="1"/>
</dbReference>
<dbReference type="GO" id="GO:0004553">
    <property type="term" value="F:hydrolase activity, hydrolyzing O-glycosyl compounds"/>
    <property type="evidence" value="ECO:0007669"/>
    <property type="project" value="InterPro"/>
</dbReference>
<dbReference type="Gene3D" id="3.20.20.70">
    <property type="entry name" value="Aldolase class I"/>
    <property type="match status" value="1"/>
</dbReference>
<dbReference type="InterPro" id="IPR020004">
    <property type="entry name" value="UDP-GlcNAc_Epase"/>
</dbReference>
<name>A0A2A2K653_9BILA</name>
<dbReference type="AlphaFoldDB" id="A0A2A2K653"/>